<protein>
    <submittedName>
        <fullName evidence="1">NRDE family protein</fullName>
    </submittedName>
</protein>
<organism evidence="1 2">
    <name type="scientific">Litorilituus lipolyticus</name>
    <dbReference type="NCBI Taxonomy" id="2491017"/>
    <lineage>
        <taxon>Bacteria</taxon>
        <taxon>Pseudomonadati</taxon>
        <taxon>Pseudomonadota</taxon>
        <taxon>Gammaproteobacteria</taxon>
        <taxon>Alteromonadales</taxon>
        <taxon>Colwelliaceae</taxon>
        <taxon>Litorilituus</taxon>
    </lineage>
</organism>
<dbReference type="OrthoDB" id="4380123at2"/>
<dbReference type="EMBL" id="SAWY01000005">
    <property type="protein sequence ID" value="TPH18106.1"/>
    <property type="molecule type" value="Genomic_DNA"/>
</dbReference>
<comment type="caution">
    <text evidence="1">The sequence shown here is derived from an EMBL/GenBank/DDBJ whole genome shotgun (WGS) entry which is preliminary data.</text>
</comment>
<keyword evidence="2" id="KW-1185">Reference proteome</keyword>
<reference evidence="1 2" key="1">
    <citation type="submission" date="2019-01" db="EMBL/GenBank/DDBJ databases">
        <title>Litorilituus lipolytica sp. nov., isolated from intertidal sand of the Yellow Sea in China.</title>
        <authorList>
            <person name="Liu A."/>
        </authorList>
    </citation>
    <scope>NUCLEOTIDE SEQUENCE [LARGE SCALE GENOMIC DNA]</scope>
    <source>
        <strain evidence="1 2">RZ04</strain>
    </source>
</reference>
<sequence length="257" mass="29048">MCILFIAIEQHPDFPLIICANRDEFHQRPTQAMHAWHYPRILAGKDIQAGGTWLGLSPDKRFAALTNFRQLPLDEQPKKSRGELVLKALVSSQLNFAEKLTNTANQYHGYNLIYGSLNQVNQLVCYDSINNKLHTLTKGVHSICNGALDDIWPKMAHGKQLLIDAVSSNQPLSIEALFKLMTNNMQALPELLPETGLTKEWEQLLSAIFIKSPTYGTRATTIITKDNHNNVEIYDRNYALSGEIILQQNFRLSEAFS</sequence>
<gene>
    <name evidence="1" type="ORF">EPA86_03040</name>
</gene>
<dbReference type="PANTHER" id="PTHR17985">
    <property type="entry name" value="SER/THR-RICH PROTEIN T10 IN DGCR REGION"/>
    <property type="match status" value="1"/>
</dbReference>
<name>A0A502L301_9GAMM</name>
<dbReference type="Pfam" id="PF05742">
    <property type="entry name" value="TANGO2"/>
    <property type="match status" value="1"/>
</dbReference>
<dbReference type="AlphaFoldDB" id="A0A502L301"/>
<dbReference type="InterPro" id="IPR008551">
    <property type="entry name" value="TANGO2"/>
</dbReference>
<proteinExistence type="predicted"/>
<evidence type="ECO:0000313" key="1">
    <source>
        <dbReference type="EMBL" id="TPH18106.1"/>
    </source>
</evidence>
<dbReference type="Proteomes" id="UP000315303">
    <property type="component" value="Unassembled WGS sequence"/>
</dbReference>
<dbReference type="RefSeq" id="WP_140601762.1">
    <property type="nucleotide sequence ID" value="NZ_SAWY01000005.1"/>
</dbReference>
<evidence type="ECO:0000313" key="2">
    <source>
        <dbReference type="Proteomes" id="UP000315303"/>
    </source>
</evidence>
<dbReference type="PANTHER" id="PTHR17985:SF8">
    <property type="entry name" value="TRANSPORT AND GOLGI ORGANIZATION PROTEIN 2 HOMOLOG"/>
    <property type="match status" value="1"/>
</dbReference>
<accession>A0A502L301</accession>